<comment type="caution">
    <text evidence="2">The sequence shown here is derived from an EMBL/GenBank/DDBJ whole genome shotgun (WGS) entry which is preliminary data.</text>
</comment>
<accession>A0AAN8JFG5</accession>
<evidence type="ECO:0000256" key="1">
    <source>
        <dbReference type="SAM" id="Phobius"/>
    </source>
</evidence>
<dbReference type="AlphaFoldDB" id="A0AAN8JFG5"/>
<keyword evidence="1" id="KW-1133">Transmembrane helix</keyword>
<keyword evidence="1" id="KW-0472">Membrane</keyword>
<dbReference type="InterPro" id="IPR029044">
    <property type="entry name" value="Nucleotide-diphossugar_trans"/>
</dbReference>
<feature type="transmembrane region" description="Helical" evidence="1">
    <location>
        <begin position="21"/>
        <end position="40"/>
    </location>
</feature>
<dbReference type="PANTHER" id="PTHR46830">
    <property type="entry name" value="TRANSFERASE, PUTATIVE-RELATED"/>
    <property type="match status" value="1"/>
</dbReference>
<dbReference type="Gene3D" id="3.90.550.20">
    <property type="match status" value="1"/>
</dbReference>
<proteinExistence type="predicted"/>
<dbReference type="PANTHER" id="PTHR46830:SF2">
    <property type="entry name" value="ALPHA-1,4-N-ACETYLGLUCOSAMINYLTRANSFERASE"/>
    <property type="match status" value="1"/>
</dbReference>
<dbReference type="Pfam" id="PF04488">
    <property type="entry name" value="Gly_transf_sug"/>
    <property type="match status" value="1"/>
</dbReference>
<dbReference type="Proteomes" id="UP001347796">
    <property type="component" value="Unassembled WGS sequence"/>
</dbReference>
<keyword evidence="1" id="KW-0812">Transmembrane</keyword>
<evidence type="ECO:0008006" key="4">
    <source>
        <dbReference type="Google" id="ProtNLM"/>
    </source>
</evidence>
<evidence type="ECO:0000313" key="2">
    <source>
        <dbReference type="EMBL" id="KAK6173344.1"/>
    </source>
</evidence>
<name>A0AAN8JFG5_PATCE</name>
<gene>
    <name evidence="2" type="ORF">SNE40_016813</name>
</gene>
<sequence length="397" mass="46094">MPEESFTSDAMMVWNSVKRSCLGTIKVLVILTGGCFLLLLKSTIEEPDHVNRIIGTISVFRRITHSITGYKSNERKIRCPGCEPPYLATSINPCENITLTASTLSRKRLEIHCDEKYTWTEHSIVRSNANPFTVNSDDQCLERFIQENCYDNKIVPNVIHYVWFNKHVMDVYSFLSVISTYKRIKPCLIIIHADVMPYGPYWVYLLTLVPNLIHIYKPAPISIFGKRLGYVQHKADIARLEILKAHGGIYFDFDQIALKNFDQFRHYDFVMAHENIHNLGNAVIVSKKNAPFIDLWYNNYDTYNPTEWGIHSTFVPFRIAQKHKDLIHIEKEAFFKPDLAAIEKLYTGKIDLSKNHAIHLYVRSIKKYYTLDQFRKMNTTLGELARSVLYDSKNLCL</sequence>
<protein>
    <recommendedName>
        <fullName evidence="4">Glycosyltransferase</fullName>
    </recommendedName>
</protein>
<keyword evidence="3" id="KW-1185">Reference proteome</keyword>
<dbReference type="SUPFAM" id="SSF53448">
    <property type="entry name" value="Nucleotide-diphospho-sugar transferases"/>
    <property type="match status" value="1"/>
</dbReference>
<dbReference type="EMBL" id="JAZGQO010000011">
    <property type="protein sequence ID" value="KAK6173344.1"/>
    <property type="molecule type" value="Genomic_DNA"/>
</dbReference>
<reference evidence="2 3" key="1">
    <citation type="submission" date="2024-01" db="EMBL/GenBank/DDBJ databases">
        <title>The genome of the rayed Mediterranean limpet Patella caerulea (Linnaeus, 1758).</title>
        <authorList>
            <person name="Anh-Thu Weber A."/>
            <person name="Halstead-Nussloch G."/>
        </authorList>
    </citation>
    <scope>NUCLEOTIDE SEQUENCE [LARGE SCALE GENOMIC DNA]</scope>
    <source>
        <strain evidence="2">AATW-2023a</strain>
        <tissue evidence="2">Whole specimen</tissue>
    </source>
</reference>
<evidence type="ECO:0000313" key="3">
    <source>
        <dbReference type="Proteomes" id="UP001347796"/>
    </source>
</evidence>
<organism evidence="2 3">
    <name type="scientific">Patella caerulea</name>
    <name type="common">Rayed Mediterranean limpet</name>
    <dbReference type="NCBI Taxonomy" id="87958"/>
    <lineage>
        <taxon>Eukaryota</taxon>
        <taxon>Metazoa</taxon>
        <taxon>Spiralia</taxon>
        <taxon>Lophotrochozoa</taxon>
        <taxon>Mollusca</taxon>
        <taxon>Gastropoda</taxon>
        <taxon>Patellogastropoda</taxon>
        <taxon>Patelloidea</taxon>
        <taxon>Patellidae</taxon>
        <taxon>Patella</taxon>
    </lineage>
</organism>
<dbReference type="InterPro" id="IPR007577">
    <property type="entry name" value="GlycoTrfase_DXD_sugar-bd_CS"/>
</dbReference>